<protein>
    <submittedName>
        <fullName evidence="1">Uncharacterized protein</fullName>
    </submittedName>
</protein>
<keyword evidence="2" id="KW-1185">Reference proteome</keyword>
<reference evidence="2" key="1">
    <citation type="journal article" date="2014" name="Proc. Natl. Acad. Sci. U.S.A.">
        <title>Extensive sampling of basidiomycete genomes demonstrates inadequacy of the white-rot/brown-rot paradigm for wood decay fungi.</title>
        <authorList>
            <person name="Riley R."/>
            <person name="Salamov A.A."/>
            <person name="Brown D.W."/>
            <person name="Nagy L.G."/>
            <person name="Floudas D."/>
            <person name="Held B.W."/>
            <person name="Levasseur A."/>
            <person name="Lombard V."/>
            <person name="Morin E."/>
            <person name="Otillar R."/>
            <person name="Lindquist E.A."/>
            <person name="Sun H."/>
            <person name="LaButti K.M."/>
            <person name="Schmutz J."/>
            <person name="Jabbour D."/>
            <person name="Luo H."/>
            <person name="Baker S.E."/>
            <person name="Pisabarro A.G."/>
            <person name="Walton J.D."/>
            <person name="Blanchette R.A."/>
            <person name="Henrissat B."/>
            <person name="Martin F."/>
            <person name="Cullen D."/>
            <person name="Hibbett D.S."/>
            <person name="Grigoriev I.V."/>
        </authorList>
    </citation>
    <scope>NUCLEOTIDE SEQUENCE [LARGE SCALE GENOMIC DNA]</scope>
    <source>
        <strain evidence="2">FD-172 SS1</strain>
    </source>
</reference>
<dbReference type="Proteomes" id="UP000027195">
    <property type="component" value="Unassembled WGS sequence"/>
</dbReference>
<name>A0A067LT02_BOTB1</name>
<dbReference type="InParanoid" id="A0A067LT02"/>
<evidence type="ECO:0000313" key="2">
    <source>
        <dbReference type="Proteomes" id="UP000027195"/>
    </source>
</evidence>
<gene>
    <name evidence="1" type="ORF">BOTBODRAFT_39765</name>
</gene>
<dbReference type="EMBL" id="KL198149">
    <property type="protein sequence ID" value="KDQ06209.1"/>
    <property type="molecule type" value="Genomic_DNA"/>
</dbReference>
<sequence>MANTCKNRAPKFAAPPCAHTVLYVLSSPPLPQTSIRPLGFGGFDKTALLVQGTSQDNISLFPHSTRRRQWNESVNAHKESMSTGRSYLLCDIAYQAYLACHRWLTR</sequence>
<dbReference type="HOGENOM" id="CLU_2222811_0_0_1"/>
<accession>A0A067LT02</accession>
<evidence type="ECO:0000313" key="1">
    <source>
        <dbReference type="EMBL" id="KDQ06209.1"/>
    </source>
</evidence>
<organism evidence="1 2">
    <name type="scientific">Botryobasidium botryosum (strain FD-172 SS1)</name>
    <dbReference type="NCBI Taxonomy" id="930990"/>
    <lineage>
        <taxon>Eukaryota</taxon>
        <taxon>Fungi</taxon>
        <taxon>Dikarya</taxon>
        <taxon>Basidiomycota</taxon>
        <taxon>Agaricomycotina</taxon>
        <taxon>Agaricomycetes</taxon>
        <taxon>Cantharellales</taxon>
        <taxon>Botryobasidiaceae</taxon>
        <taxon>Botryobasidium</taxon>
    </lineage>
</organism>
<dbReference type="AlphaFoldDB" id="A0A067LT02"/>
<proteinExistence type="predicted"/>